<protein>
    <submittedName>
        <fullName evidence="1">Uncharacterized protein</fullName>
    </submittedName>
</protein>
<evidence type="ECO:0000313" key="1">
    <source>
        <dbReference type="EMBL" id="MFC3147256.1"/>
    </source>
</evidence>
<dbReference type="EMBL" id="JBHRTI010000003">
    <property type="protein sequence ID" value="MFC3147256.1"/>
    <property type="molecule type" value="Genomic_DNA"/>
</dbReference>
<dbReference type="RefSeq" id="WP_377302118.1">
    <property type="nucleotide sequence ID" value="NZ_CP180191.1"/>
</dbReference>
<organism evidence="1 2">
    <name type="scientific">Piscinibacterium candidicorallinum</name>
    <dbReference type="NCBI Taxonomy" id="1793872"/>
    <lineage>
        <taxon>Bacteria</taxon>
        <taxon>Pseudomonadati</taxon>
        <taxon>Pseudomonadota</taxon>
        <taxon>Betaproteobacteria</taxon>
        <taxon>Burkholderiales</taxon>
        <taxon>Piscinibacterium</taxon>
    </lineage>
</organism>
<evidence type="ECO:0000313" key="2">
    <source>
        <dbReference type="Proteomes" id="UP001595556"/>
    </source>
</evidence>
<comment type="caution">
    <text evidence="1">The sequence shown here is derived from an EMBL/GenBank/DDBJ whole genome shotgun (WGS) entry which is preliminary data.</text>
</comment>
<reference evidence="2" key="1">
    <citation type="journal article" date="2019" name="Int. J. Syst. Evol. Microbiol.">
        <title>The Global Catalogue of Microorganisms (GCM) 10K type strain sequencing project: providing services to taxonomists for standard genome sequencing and annotation.</title>
        <authorList>
            <consortium name="The Broad Institute Genomics Platform"/>
            <consortium name="The Broad Institute Genome Sequencing Center for Infectious Disease"/>
            <person name="Wu L."/>
            <person name="Ma J."/>
        </authorList>
    </citation>
    <scope>NUCLEOTIDE SEQUENCE [LARGE SCALE GENOMIC DNA]</scope>
    <source>
        <strain evidence="2">KCTC 52168</strain>
    </source>
</reference>
<dbReference type="Proteomes" id="UP001595556">
    <property type="component" value="Unassembled WGS sequence"/>
</dbReference>
<sequence length="133" mass="15015">MRIQVVLQDGTHIEVEELCVSATYVGLLEGDPDSALTRREKERCIDWAKRIEPADLAVTCVGPEWAHADTTRLPPVRFAALAMSEQPVDRVHLLSWAKVAWFGTFDPSESIRHLLQRSLSSLEWRDVATGYDI</sequence>
<keyword evidence="2" id="KW-1185">Reference proteome</keyword>
<proteinExistence type="predicted"/>
<gene>
    <name evidence="1" type="ORF">ACFOEN_06330</name>
</gene>
<accession>A0ABV7H3X3</accession>
<name>A0ABV7H3X3_9BURK</name>